<evidence type="ECO:0000256" key="1">
    <source>
        <dbReference type="SAM" id="MobiDB-lite"/>
    </source>
</evidence>
<name>A0A6H1ZXU7_9ZZZZ</name>
<sequence length="309" mass="31984">MSSRAIERERQNLIDKYNAQAGRMTGVTSEQQEALQGTSGTPNDANRYVTELDAANLVTGPASAVDNNLAQFNGITGKIVEDSGLPNTDVTSAVSLKHAIQHAIIATADHTSTATSGKMLKANANGLPVDATNTDAEVASAVTLKHTAGTDTALGAVGSKNPPIDADKAIYRDSTASDALVTSTWTQVKAFLKTYFDTLYVAVTGRYRYAAALADAGTITLPTITANWSAHGFIHCAHASTGVISESAEFEYGSTGAVQIIRGTANIEANGATAGKISLGPAVVANPVVIKNNLGGGVSVNAMITLWYV</sequence>
<organism evidence="2">
    <name type="scientific">viral metagenome</name>
    <dbReference type="NCBI Taxonomy" id="1070528"/>
    <lineage>
        <taxon>unclassified sequences</taxon>
        <taxon>metagenomes</taxon>
        <taxon>organismal metagenomes</taxon>
    </lineage>
</organism>
<accession>A0A6H1ZXU7</accession>
<dbReference type="AlphaFoldDB" id="A0A6H1ZXU7"/>
<reference evidence="2" key="1">
    <citation type="submission" date="2020-03" db="EMBL/GenBank/DDBJ databases">
        <title>The deep terrestrial virosphere.</title>
        <authorList>
            <person name="Holmfeldt K."/>
            <person name="Nilsson E."/>
            <person name="Simone D."/>
            <person name="Lopez-Fernandez M."/>
            <person name="Wu X."/>
            <person name="de Brujin I."/>
            <person name="Lundin D."/>
            <person name="Andersson A."/>
            <person name="Bertilsson S."/>
            <person name="Dopson M."/>
        </authorList>
    </citation>
    <scope>NUCLEOTIDE SEQUENCE</scope>
    <source>
        <strain evidence="2">TM448A02981</strain>
    </source>
</reference>
<feature type="compositionally biased region" description="Polar residues" evidence="1">
    <location>
        <begin position="26"/>
        <end position="44"/>
    </location>
</feature>
<dbReference type="EMBL" id="MT144365">
    <property type="protein sequence ID" value="QJA52756.1"/>
    <property type="molecule type" value="Genomic_DNA"/>
</dbReference>
<feature type="region of interest" description="Disordered" evidence="1">
    <location>
        <begin position="19"/>
        <end position="44"/>
    </location>
</feature>
<gene>
    <name evidence="2" type="ORF">TM448A02981_0009</name>
</gene>
<protein>
    <submittedName>
        <fullName evidence="2">Uncharacterized protein</fullName>
    </submittedName>
</protein>
<proteinExistence type="predicted"/>
<evidence type="ECO:0000313" key="2">
    <source>
        <dbReference type="EMBL" id="QJA52756.1"/>
    </source>
</evidence>